<feature type="domain" description="YscD cytoplasmic" evidence="1">
    <location>
        <begin position="43"/>
        <end position="128"/>
    </location>
</feature>
<dbReference type="AlphaFoldDB" id="A0A2K9LM92"/>
<dbReference type="Gene3D" id="2.60.200.20">
    <property type="match status" value="1"/>
</dbReference>
<evidence type="ECO:0000259" key="1">
    <source>
        <dbReference type="Pfam" id="PF16697"/>
    </source>
</evidence>
<protein>
    <recommendedName>
        <fullName evidence="1">YscD cytoplasmic domain-containing protein</fullName>
    </recommendedName>
</protein>
<dbReference type="InterPro" id="IPR008984">
    <property type="entry name" value="SMAD_FHA_dom_sf"/>
</dbReference>
<dbReference type="SUPFAM" id="SSF49879">
    <property type="entry name" value="SMAD/FHA domain"/>
    <property type="match status" value="1"/>
</dbReference>
<accession>A0A2K9LM92</accession>
<dbReference type="Pfam" id="PF16697">
    <property type="entry name" value="Yop-YscD_cpl"/>
    <property type="match status" value="1"/>
</dbReference>
<keyword evidence="3" id="KW-1185">Reference proteome</keyword>
<gene>
    <name evidence="2" type="ORF">Kalk_13550</name>
</gene>
<evidence type="ECO:0000313" key="3">
    <source>
        <dbReference type="Proteomes" id="UP000235116"/>
    </source>
</evidence>
<dbReference type="EMBL" id="CP022684">
    <property type="protein sequence ID" value="AUM13383.1"/>
    <property type="molecule type" value="Genomic_DNA"/>
</dbReference>
<dbReference type="KEGG" id="kak:Kalk_13550"/>
<sequence length="133" mass="15092">MGSAAHNRILHTITPFPLHRHFQRESRQPCPYARFIILSAPLRGLEMVLKPHKDQNHWSLGSASGVDFYIRDPGLLAYHLCIEHSEDQWMITTHPDSEGCIVNGEPMEMAVIEDGDRLIVGRFELVFLEGACT</sequence>
<dbReference type="Proteomes" id="UP000235116">
    <property type="component" value="Chromosome"/>
</dbReference>
<name>A0A2K9LM92_9GAMM</name>
<dbReference type="CDD" id="cd00060">
    <property type="entry name" value="FHA"/>
    <property type="match status" value="1"/>
</dbReference>
<dbReference type="InterPro" id="IPR032030">
    <property type="entry name" value="YscD_cytoplasmic_dom"/>
</dbReference>
<organism evidence="2 3">
    <name type="scientific">Ketobacter alkanivorans</name>
    <dbReference type="NCBI Taxonomy" id="1917421"/>
    <lineage>
        <taxon>Bacteria</taxon>
        <taxon>Pseudomonadati</taxon>
        <taxon>Pseudomonadota</taxon>
        <taxon>Gammaproteobacteria</taxon>
        <taxon>Pseudomonadales</taxon>
        <taxon>Ketobacteraceae</taxon>
        <taxon>Ketobacter</taxon>
    </lineage>
</organism>
<dbReference type="OrthoDB" id="151099at2"/>
<reference evidence="3" key="1">
    <citation type="submission" date="2017-08" db="EMBL/GenBank/DDBJ databases">
        <title>Direct submision.</title>
        <authorList>
            <person name="Kim S.-J."/>
            <person name="Rhee S.-K."/>
        </authorList>
    </citation>
    <scope>NUCLEOTIDE SEQUENCE [LARGE SCALE GENOMIC DNA]</scope>
    <source>
        <strain evidence="3">GI5</strain>
    </source>
</reference>
<dbReference type="RefSeq" id="WP_101894761.1">
    <property type="nucleotide sequence ID" value="NZ_CP022684.1"/>
</dbReference>
<proteinExistence type="predicted"/>
<evidence type="ECO:0000313" key="2">
    <source>
        <dbReference type="EMBL" id="AUM13383.1"/>
    </source>
</evidence>